<keyword evidence="4 6" id="KW-0697">Rotamase</keyword>
<dbReference type="InterPro" id="IPR000297">
    <property type="entry name" value="PPIase_PpiC"/>
</dbReference>
<keyword evidence="3" id="KW-0732">Signal</keyword>
<evidence type="ECO:0000313" key="9">
    <source>
        <dbReference type="Proteomes" id="UP000010473"/>
    </source>
</evidence>
<dbReference type="OrthoDB" id="14196at2"/>
<dbReference type="Gene3D" id="1.10.4030.10">
    <property type="entry name" value="Porin chaperone SurA, peptide-binding domain"/>
    <property type="match status" value="1"/>
</dbReference>
<dbReference type="GO" id="GO:0003755">
    <property type="term" value="F:peptidyl-prolyl cis-trans isomerase activity"/>
    <property type="evidence" value="ECO:0007669"/>
    <property type="project" value="UniProtKB-KW"/>
</dbReference>
<dbReference type="PANTHER" id="PTHR47245:SF1">
    <property type="entry name" value="FOLDASE PROTEIN PRSA"/>
    <property type="match status" value="1"/>
</dbReference>
<dbReference type="RefSeq" id="WP_015193422.1">
    <property type="nucleotide sequence ID" value="NC_019748.1"/>
</dbReference>
<sequence length="245" mass="28079">MIQTATQSLLPQSSTPSETEIIAYLHRSYQWAEIINAVELEAMILALCQEFGIEITDEEWQTAGDAFRLKHQLLGIQQTQAWLQQQRISLEEWSEGIKNQLLFTKLKEYLFGVQVDGYYLANRDHYRRVALSQILVRDLDQAIAIAQLLREQNASFCALAIEHSLGQQSQTNGGFMGIRYVSELAPEIAQAIKNVEVGVIIGPIQTQVGYHILRIEKWFPLKFNQSARERVLEACWQVWLKEQSS</sequence>
<dbReference type="EC" id="5.2.1.8" evidence="2"/>
<dbReference type="Pfam" id="PF00639">
    <property type="entry name" value="Rotamase"/>
    <property type="match status" value="1"/>
</dbReference>
<evidence type="ECO:0000256" key="5">
    <source>
        <dbReference type="ARBA" id="ARBA00023235"/>
    </source>
</evidence>
<keyword evidence="9" id="KW-1185">Reference proteome</keyword>
<accession>K9XUL4</accession>
<evidence type="ECO:0000256" key="4">
    <source>
        <dbReference type="ARBA" id="ARBA00023110"/>
    </source>
</evidence>
<name>K9XUL4_STAC7</name>
<keyword evidence="5 6" id="KW-0413">Isomerase</keyword>
<dbReference type="STRING" id="111780.Sta7437_2206"/>
<dbReference type="PROSITE" id="PS50198">
    <property type="entry name" value="PPIC_PPIASE_2"/>
    <property type="match status" value="1"/>
</dbReference>
<evidence type="ECO:0000256" key="3">
    <source>
        <dbReference type="ARBA" id="ARBA00022729"/>
    </source>
</evidence>
<dbReference type="Gene3D" id="3.10.50.40">
    <property type="match status" value="1"/>
</dbReference>
<evidence type="ECO:0000313" key="8">
    <source>
        <dbReference type="EMBL" id="AFZ35754.1"/>
    </source>
</evidence>
<evidence type="ECO:0000256" key="6">
    <source>
        <dbReference type="PROSITE-ProRule" id="PRU00278"/>
    </source>
</evidence>
<dbReference type="eggNOG" id="COG0760">
    <property type="taxonomic scope" value="Bacteria"/>
</dbReference>
<dbReference type="SUPFAM" id="SSF54534">
    <property type="entry name" value="FKBP-like"/>
    <property type="match status" value="1"/>
</dbReference>
<comment type="catalytic activity">
    <reaction evidence="1">
        <text>[protein]-peptidylproline (omega=180) = [protein]-peptidylproline (omega=0)</text>
        <dbReference type="Rhea" id="RHEA:16237"/>
        <dbReference type="Rhea" id="RHEA-COMP:10747"/>
        <dbReference type="Rhea" id="RHEA-COMP:10748"/>
        <dbReference type="ChEBI" id="CHEBI:83833"/>
        <dbReference type="ChEBI" id="CHEBI:83834"/>
        <dbReference type="EC" id="5.2.1.8"/>
    </reaction>
</comment>
<evidence type="ECO:0000256" key="2">
    <source>
        <dbReference type="ARBA" id="ARBA00013194"/>
    </source>
</evidence>
<dbReference type="PANTHER" id="PTHR47245">
    <property type="entry name" value="PEPTIDYLPROLYL ISOMERASE"/>
    <property type="match status" value="1"/>
</dbReference>
<evidence type="ECO:0000259" key="7">
    <source>
        <dbReference type="PROSITE" id="PS50198"/>
    </source>
</evidence>
<dbReference type="InterPro" id="IPR046357">
    <property type="entry name" value="PPIase_dom_sf"/>
</dbReference>
<evidence type="ECO:0000256" key="1">
    <source>
        <dbReference type="ARBA" id="ARBA00000971"/>
    </source>
</evidence>
<dbReference type="EMBL" id="CP003653">
    <property type="protein sequence ID" value="AFZ35754.1"/>
    <property type="molecule type" value="Genomic_DNA"/>
</dbReference>
<reference evidence="9" key="1">
    <citation type="journal article" date="2013" name="Proc. Natl. Acad. Sci. U.S.A.">
        <title>Improving the coverage of the cyanobacterial phylum using diversity-driven genome sequencing.</title>
        <authorList>
            <person name="Shih P.M."/>
            <person name="Wu D."/>
            <person name="Latifi A."/>
            <person name="Axen S.D."/>
            <person name="Fewer D.P."/>
            <person name="Talla E."/>
            <person name="Calteau A."/>
            <person name="Cai F."/>
            <person name="Tandeau de Marsac N."/>
            <person name="Rippka R."/>
            <person name="Herdman M."/>
            <person name="Sivonen K."/>
            <person name="Coursin T."/>
            <person name="Laurent T."/>
            <person name="Goodwin L."/>
            <person name="Nolan M."/>
            <person name="Davenport K.W."/>
            <person name="Han C.S."/>
            <person name="Rubin E.M."/>
            <person name="Eisen J.A."/>
            <person name="Woyke T."/>
            <person name="Gugger M."/>
            <person name="Kerfeld C.A."/>
        </authorList>
    </citation>
    <scope>NUCLEOTIDE SEQUENCE [LARGE SCALE GENOMIC DNA]</scope>
    <source>
        <strain evidence="9">ATCC 29371 / PCC 7437</strain>
    </source>
</reference>
<dbReference type="InterPro" id="IPR050245">
    <property type="entry name" value="PrsA_foldase"/>
</dbReference>
<organism evidence="8 9">
    <name type="scientific">Stanieria cyanosphaera (strain ATCC 29371 / PCC 7437)</name>
    <dbReference type="NCBI Taxonomy" id="111780"/>
    <lineage>
        <taxon>Bacteria</taxon>
        <taxon>Bacillati</taxon>
        <taxon>Cyanobacteriota</taxon>
        <taxon>Cyanophyceae</taxon>
        <taxon>Pleurocapsales</taxon>
        <taxon>Dermocarpellaceae</taxon>
        <taxon>Stanieria</taxon>
    </lineage>
</organism>
<dbReference type="HOGENOM" id="CLU_082394_1_0_3"/>
<gene>
    <name evidence="8" type="ordered locus">Sta7437_2206</name>
</gene>
<dbReference type="Proteomes" id="UP000010473">
    <property type="component" value="Chromosome"/>
</dbReference>
<proteinExistence type="predicted"/>
<dbReference type="AlphaFoldDB" id="K9XUL4"/>
<protein>
    <recommendedName>
        <fullName evidence="2">peptidylprolyl isomerase</fullName>
        <ecNumber evidence="2">5.2.1.8</ecNumber>
    </recommendedName>
</protein>
<feature type="domain" description="PpiC" evidence="7">
    <location>
        <begin position="126"/>
        <end position="217"/>
    </location>
</feature>
<dbReference type="KEGG" id="scs:Sta7437_2206"/>